<feature type="domain" description="CN hydrolase" evidence="1">
    <location>
        <begin position="91"/>
        <end position="169"/>
    </location>
</feature>
<evidence type="ECO:0000259" key="1">
    <source>
        <dbReference type="Pfam" id="PF00795"/>
    </source>
</evidence>
<protein>
    <submittedName>
        <fullName evidence="3">Omega-amidase, chloroplastic-like</fullName>
    </submittedName>
</protein>
<accession>A0A6P9EIY6</accession>
<dbReference type="RefSeq" id="XP_035547449.1">
    <property type="nucleotide sequence ID" value="XM_035691556.1"/>
</dbReference>
<dbReference type="Gene3D" id="3.60.110.10">
    <property type="entry name" value="Carbon-nitrogen hydrolase"/>
    <property type="match status" value="2"/>
</dbReference>
<dbReference type="Proteomes" id="UP000235220">
    <property type="component" value="Chromosome 7"/>
</dbReference>
<evidence type="ECO:0000313" key="3">
    <source>
        <dbReference type="RefSeq" id="XP_035547449.1"/>
    </source>
</evidence>
<dbReference type="GeneID" id="109001937"/>
<dbReference type="OrthoDB" id="10250282at2759"/>
<dbReference type="GO" id="GO:0006528">
    <property type="term" value="P:asparagine metabolic process"/>
    <property type="evidence" value="ECO:0000318"/>
    <property type="project" value="GO_Central"/>
</dbReference>
<proteinExistence type="predicted"/>
<evidence type="ECO:0000313" key="2">
    <source>
        <dbReference type="Proteomes" id="UP000235220"/>
    </source>
</evidence>
<sequence>MASASKLPEHTMLSASEQLELPRSAKVWFPIFFNIKNQNLKCSLKNVFVDILGSMINIISICFFAIKEMWNCPKISLPNSLRTLTMMMQIEAASCHGITIVGGSVPEWSNGRLYNTSCVFGPDGQSIGKILDGESICSLQMHLFDVDIPGDITLKESDIFTAGDKPTIVDRGQQIARDSCSGYAIWGQYSTLVGLSGEIIATSGHEENVIVAEIDYSKIELQRKSLPLDKQKRGDIYQFVDECEEQKHQKNEPYEEEIHSQ</sequence>
<dbReference type="AlphaFoldDB" id="A0A6P9EIY6"/>
<gene>
    <name evidence="3" type="primary">LOC109001937</name>
</gene>
<dbReference type="GO" id="GO:0006541">
    <property type="term" value="P:glutamine metabolic process"/>
    <property type="evidence" value="ECO:0000318"/>
    <property type="project" value="GO_Central"/>
</dbReference>
<keyword evidence="2" id="KW-1185">Reference proteome</keyword>
<dbReference type="PANTHER" id="PTHR23088:SF53">
    <property type="entry name" value="OS06G0206000 PROTEIN"/>
    <property type="match status" value="1"/>
</dbReference>
<dbReference type="Pfam" id="PF00795">
    <property type="entry name" value="CN_hydrolase"/>
    <property type="match status" value="1"/>
</dbReference>
<reference evidence="3" key="1">
    <citation type="submission" date="2025-08" db="UniProtKB">
        <authorList>
            <consortium name="RefSeq"/>
        </authorList>
    </citation>
    <scope>IDENTIFICATION</scope>
    <source>
        <tissue evidence="3">Leaves</tissue>
    </source>
</reference>
<dbReference type="KEGG" id="jre:109001937"/>
<dbReference type="GO" id="GO:0050152">
    <property type="term" value="F:omega-amidase activity"/>
    <property type="evidence" value="ECO:0000318"/>
    <property type="project" value="GO_Central"/>
</dbReference>
<organism evidence="2 3">
    <name type="scientific">Juglans regia</name>
    <name type="common">English walnut</name>
    <dbReference type="NCBI Taxonomy" id="51240"/>
    <lineage>
        <taxon>Eukaryota</taxon>
        <taxon>Viridiplantae</taxon>
        <taxon>Streptophyta</taxon>
        <taxon>Embryophyta</taxon>
        <taxon>Tracheophyta</taxon>
        <taxon>Spermatophyta</taxon>
        <taxon>Magnoliopsida</taxon>
        <taxon>eudicotyledons</taxon>
        <taxon>Gunneridae</taxon>
        <taxon>Pentapetalae</taxon>
        <taxon>rosids</taxon>
        <taxon>fabids</taxon>
        <taxon>Fagales</taxon>
        <taxon>Juglandaceae</taxon>
        <taxon>Juglans</taxon>
    </lineage>
</organism>
<dbReference type="InterPro" id="IPR003010">
    <property type="entry name" value="C-N_Hydrolase"/>
</dbReference>
<dbReference type="GO" id="GO:0006107">
    <property type="term" value="P:oxaloacetate metabolic process"/>
    <property type="evidence" value="ECO:0000318"/>
    <property type="project" value="GO_Central"/>
</dbReference>
<dbReference type="InterPro" id="IPR036526">
    <property type="entry name" value="C-N_Hydrolase_sf"/>
</dbReference>
<dbReference type="SUPFAM" id="SSF56317">
    <property type="entry name" value="Carbon-nitrogen hydrolase"/>
    <property type="match status" value="1"/>
</dbReference>
<dbReference type="InParanoid" id="A0A6P9EIY6"/>
<name>A0A6P9EIY6_JUGRE</name>
<dbReference type="PANTHER" id="PTHR23088">
    <property type="entry name" value="NITRILASE-RELATED"/>
    <property type="match status" value="1"/>
</dbReference>